<dbReference type="GO" id="GO:0034965">
    <property type="term" value="P:intronic box C/D snoRNA processing"/>
    <property type="evidence" value="ECO:0007669"/>
    <property type="project" value="TreeGrafter"/>
</dbReference>
<accession>A0AAD5PGR9</accession>
<name>A0AAD5PGR9_9FUNG</name>
<dbReference type="EMBL" id="JAIXMP010000007">
    <property type="protein sequence ID" value="KAI9270405.1"/>
    <property type="molecule type" value="Genomic_DNA"/>
</dbReference>
<dbReference type="GO" id="GO:0006364">
    <property type="term" value="P:rRNA processing"/>
    <property type="evidence" value="ECO:0007669"/>
    <property type="project" value="InterPro"/>
</dbReference>
<dbReference type="GO" id="GO:0004526">
    <property type="term" value="F:ribonuclease P activity"/>
    <property type="evidence" value="ECO:0007669"/>
    <property type="project" value="TreeGrafter"/>
</dbReference>
<dbReference type="AlphaFoldDB" id="A0AAD5PGR9"/>
<evidence type="ECO:0000256" key="1">
    <source>
        <dbReference type="SAM" id="MobiDB-lite"/>
    </source>
</evidence>
<dbReference type="PANTHER" id="PTHR28272:SF1">
    <property type="entry name" value="RIBONUCLEASES P_MRP PROTEIN SUBUNIT POP3"/>
    <property type="match status" value="1"/>
</dbReference>
<protein>
    <submittedName>
        <fullName evidence="2">Uncharacterized protein</fullName>
    </submittedName>
</protein>
<evidence type="ECO:0000313" key="2">
    <source>
        <dbReference type="EMBL" id="KAI9270405.1"/>
    </source>
</evidence>
<reference evidence="2" key="2">
    <citation type="submission" date="2023-02" db="EMBL/GenBank/DDBJ databases">
        <authorList>
            <consortium name="DOE Joint Genome Institute"/>
            <person name="Mondo S.J."/>
            <person name="Chang Y."/>
            <person name="Wang Y."/>
            <person name="Ahrendt S."/>
            <person name="Andreopoulos W."/>
            <person name="Barry K."/>
            <person name="Beard J."/>
            <person name="Benny G.L."/>
            <person name="Blankenship S."/>
            <person name="Bonito G."/>
            <person name="Cuomo C."/>
            <person name="Desiro A."/>
            <person name="Gervers K.A."/>
            <person name="Hundley H."/>
            <person name="Kuo A."/>
            <person name="LaButti K."/>
            <person name="Lang B.F."/>
            <person name="Lipzen A."/>
            <person name="O'Donnell K."/>
            <person name="Pangilinan J."/>
            <person name="Reynolds N."/>
            <person name="Sandor L."/>
            <person name="Smith M.W."/>
            <person name="Tsang A."/>
            <person name="Grigoriev I.V."/>
            <person name="Stajich J.E."/>
            <person name="Spatafora J.W."/>
        </authorList>
    </citation>
    <scope>NUCLEOTIDE SEQUENCE</scope>
    <source>
        <strain evidence="2">RSA 2281</strain>
    </source>
</reference>
<dbReference type="InterPro" id="IPR029064">
    <property type="entry name" value="Ribosomal_eL30-like_sf"/>
</dbReference>
<reference evidence="2" key="1">
    <citation type="journal article" date="2022" name="IScience">
        <title>Evolution of zygomycete secretomes and the origins of terrestrial fungal ecologies.</title>
        <authorList>
            <person name="Chang Y."/>
            <person name="Wang Y."/>
            <person name="Mondo S."/>
            <person name="Ahrendt S."/>
            <person name="Andreopoulos W."/>
            <person name="Barry K."/>
            <person name="Beard J."/>
            <person name="Benny G.L."/>
            <person name="Blankenship S."/>
            <person name="Bonito G."/>
            <person name="Cuomo C."/>
            <person name="Desiro A."/>
            <person name="Gervers K.A."/>
            <person name="Hundley H."/>
            <person name="Kuo A."/>
            <person name="LaButti K."/>
            <person name="Lang B.F."/>
            <person name="Lipzen A."/>
            <person name="O'Donnell K."/>
            <person name="Pangilinan J."/>
            <person name="Reynolds N."/>
            <person name="Sandor L."/>
            <person name="Smith M.E."/>
            <person name="Tsang A."/>
            <person name="Grigoriev I.V."/>
            <person name="Stajich J.E."/>
            <person name="Spatafora J.W."/>
        </authorList>
    </citation>
    <scope>NUCLEOTIDE SEQUENCE</scope>
    <source>
        <strain evidence="2">RSA 2281</strain>
    </source>
</reference>
<dbReference type="GO" id="GO:0000172">
    <property type="term" value="C:ribonuclease MRP complex"/>
    <property type="evidence" value="ECO:0007669"/>
    <property type="project" value="TreeGrafter"/>
</dbReference>
<sequence length="229" mass="25795">MASTHSGDSIRNDAQAKRKVFKNVLDSPFVMKWPAVPNDVGQSVLTHLISLLEPIGNVRRSNSKKNLKKTSATEQPYPELNERLCTGNNTVSKLLEDIIKEKKMDDHGWTVFVCKRDIQPTQLCNHLLPMCSMAKAKIVPLPENSVVKIGKALNITRVSVLALQIKKQGEDVKEERLRLSIEDVPDQVQAQWLDDATRGTYQPTSVKILQTTAPIKPKKPQQQQQQQQQ</sequence>
<keyword evidence="3" id="KW-1185">Reference proteome</keyword>
<dbReference type="GO" id="GO:0000171">
    <property type="term" value="F:ribonuclease MRP activity"/>
    <property type="evidence" value="ECO:0007669"/>
    <property type="project" value="TreeGrafter"/>
</dbReference>
<dbReference type="Proteomes" id="UP001209540">
    <property type="component" value="Unassembled WGS sequence"/>
</dbReference>
<feature type="region of interest" description="Disordered" evidence="1">
    <location>
        <begin position="207"/>
        <end position="229"/>
    </location>
</feature>
<proteinExistence type="predicted"/>
<evidence type="ECO:0000313" key="3">
    <source>
        <dbReference type="Proteomes" id="UP001209540"/>
    </source>
</evidence>
<comment type="caution">
    <text evidence="2">The sequence shown here is derived from an EMBL/GenBank/DDBJ whole genome shotgun (WGS) entry which is preliminary data.</text>
</comment>
<dbReference type="InterPro" id="IPR013241">
    <property type="entry name" value="RNase_P_Pop3"/>
</dbReference>
<gene>
    <name evidence="2" type="ORF">BDA99DRAFT_569762</name>
</gene>
<feature type="non-terminal residue" evidence="2">
    <location>
        <position position="1"/>
    </location>
</feature>
<dbReference type="PANTHER" id="PTHR28272">
    <property type="entry name" value="RIBONUCLEASES P/MRP PROTEIN SUBUNIT POP3"/>
    <property type="match status" value="1"/>
</dbReference>
<dbReference type="GO" id="GO:0005655">
    <property type="term" value="C:nucleolar ribonuclease P complex"/>
    <property type="evidence" value="ECO:0007669"/>
    <property type="project" value="TreeGrafter"/>
</dbReference>
<dbReference type="GO" id="GO:0005829">
    <property type="term" value="C:cytosol"/>
    <property type="evidence" value="ECO:0007669"/>
    <property type="project" value="TreeGrafter"/>
</dbReference>
<dbReference type="GO" id="GO:0008033">
    <property type="term" value="P:tRNA processing"/>
    <property type="evidence" value="ECO:0007669"/>
    <property type="project" value="InterPro"/>
</dbReference>
<dbReference type="Gene3D" id="3.30.1330.30">
    <property type="match status" value="1"/>
</dbReference>
<organism evidence="2 3">
    <name type="scientific">Phascolomyces articulosus</name>
    <dbReference type="NCBI Taxonomy" id="60185"/>
    <lineage>
        <taxon>Eukaryota</taxon>
        <taxon>Fungi</taxon>
        <taxon>Fungi incertae sedis</taxon>
        <taxon>Mucoromycota</taxon>
        <taxon>Mucoromycotina</taxon>
        <taxon>Mucoromycetes</taxon>
        <taxon>Mucorales</taxon>
        <taxon>Lichtheimiaceae</taxon>
        <taxon>Phascolomyces</taxon>
    </lineage>
</organism>
<dbReference type="Pfam" id="PF08228">
    <property type="entry name" value="RNase_P_pop3"/>
    <property type="match status" value="1"/>
</dbReference>